<accession>S9W0X5</accession>
<dbReference type="InterPro" id="IPR039781">
    <property type="entry name" value="Rad21/Rec8-like"/>
</dbReference>
<dbReference type="InterPro" id="IPR023093">
    <property type="entry name" value="ScpA-like_C"/>
</dbReference>
<dbReference type="OrthoDB" id="10071381at2759"/>
<dbReference type="PANTHER" id="PTHR12585">
    <property type="entry name" value="SCC1 / RAD21 FAMILY MEMBER"/>
    <property type="match status" value="1"/>
</dbReference>
<sequence length="618" mass="68016">MFYSEAILSKKGPLAKVWLAAHWEKKLSKVQTLHTNIEQSVHAIVTEETAPMALRLSGQLMLGVVRIYSRKTRYLLEDCNEALLRLKMTFRPGQAEQINAPPVTSIKGKDAMAQSANLTLPDTITEFDLLAPDSSFDMQWSQLIQTPKSRPIELHTLPTSSSPSVVSSEQSIEAARNAPHESNFFSDPLRRSSIDMQFQLPIFQSGADTPRSEQSIEVGRDAPHDPTGAADLSALVGSQVGKSPASSARSFGTPSLLPVGNNSLDNELLAPVDDLQLDLGLDDLMNDTTAPPQLPAEETYADEVSHIEIPSDNLDQVSSPQEEAPAEINEVAEQQVSPSRVPRRQRAVIDPVTELSSRQMKKQLSDTSSITAPLCLNTNPVVLNATVNFMRNGNIQASLSSSNLNPHLAEIFKMDFLKKLQEDVKKRKSSPASEEEENEVSKHRKIDENIAQGQELEEQQVPEEHEELQAERNPTEASALDAANVTNDEQEVLAAESPSVPPADESIDDDSMMRAPPVMLDDNEWNADNTLNEPPSFDSMPSTQVAKDFVHSKWTPRVQGERASFKELSGNTKRDDAVQLFFDVLVLATKDAISVNQDESAKGDIILTAKQKMLFNSL</sequence>
<feature type="region of interest" description="Disordered" evidence="4">
    <location>
        <begin position="204"/>
        <end position="230"/>
    </location>
</feature>
<dbReference type="GO" id="GO:0044820">
    <property type="term" value="P:mitotic telomere tethering at nuclear periphery"/>
    <property type="evidence" value="ECO:0007669"/>
    <property type="project" value="EnsemblFungi"/>
</dbReference>
<keyword evidence="8" id="KW-1185">Reference proteome</keyword>
<dbReference type="GO" id="GO:0007064">
    <property type="term" value="P:mitotic sister chromatid cohesion"/>
    <property type="evidence" value="ECO:0007669"/>
    <property type="project" value="EnsemblFungi"/>
</dbReference>
<name>S9W0X5_SCHCR</name>
<evidence type="ECO:0000256" key="2">
    <source>
        <dbReference type="ARBA" id="ARBA00009870"/>
    </source>
</evidence>
<dbReference type="HOGENOM" id="CLU_015775_0_0_1"/>
<dbReference type="EMBL" id="KE546990">
    <property type="protein sequence ID" value="EPY52084.1"/>
    <property type="molecule type" value="Genomic_DNA"/>
</dbReference>
<dbReference type="GO" id="GO:0045143">
    <property type="term" value="P:homologous chromosome segregation"/>
    <property type="evidence" value="ECO:0007669"/>
    <property type="project" value="EnsemblFungi"/>
</dbReference>
<dbReference type="GO" id="GO:1990414">
    <property type="term" value="P:replication-born double-strand break repair via sister chromatid exchange"/>
    <property type="evidence" value="ECO:0007669"/>
    <property type="project" value="TreeGrafter"/>
</dbReference>
<dbReference type="GO" id="GO:0000779">
    <property type="term" value="C:condensed chromosome, centromeric region"/>
    <property type="evidence" value="ECO:0007669"/>
    <property type="project" value="EnsemblFungi"/>
</dbReference>
<evidence type="ECO:0000259" key="5">
    <source>
        <dbReference type="Pfam" id="PF04824"/>
    </source>
</evidence>
<dbReference type="Gene3D" id="1.10.10.580">
    <property type="entry name" value="Structural maintenance of chromosome 1. Chain E"/>
    <property type="match status" value="1"/>
</dbReference>
<dbReference type="GO" id="GO:0005730">
    <property type="term" value="C:nucleolus"/>
    <property type="evidence" value="ECO:0007669"/>
    <property type="project" value="EnsemblFungi"/>
</dbReference>
<comment type="subcellular location">
    <subcellularLocation>
        <location evidence="1">Nucleus</location>
    </subcellularLocation>
</comment>
<feature type="compositionally biased region" description="Acidic residues" evidence="4">
    <location>
        <begin position="455"/>
        <end position="466"/>
    </location>
</feature>
<reference evidence="7 8" key="1">
    <citation type="journal article" date="2011" name="Science">
        <title>Comparative functional genomics of the fission yeasts.</title>
        <authorList>
            <person name="Rhind N."/>
            <person name="Chen Z."/>
            <person name="Yassour M."/>
            <person name="Thompson D.A."/>
            <person name="Haas B.J."/>
            <person name="Habib N."/>
            <person name="Wapinski I."/>
            <person name="Roy S."/>
            <person name="Lin M.F."/>
            <person name="Heiman D.I."/>
            <person name="Young S.K."/>
            <person name="Furuya K."/>
            <person name="Guo Y."/>
            <person name="Pidoux A."/>
            <person name="Chen H.M."/>
            <person name="Robbertse B."/>
            <person name="Goldberg J.M."/>
            <person name="Aoki K."/>
            <person name="Bayne E.H."/>
            <person name="Berlin A.M."/>
            <person name="Desjardins C.A."/>
            <person name="Dobbs E."/>
            <person name="Dukaj L."/>
            <person name="Fan L."/>
            <person name="FitzGerald M.G."/>
            <person name="French C."/>
            <person name="Gujja S."/>
            <person name="Hansen K."/>
            <person name="Keifenheim D."/>
            <person name="Levin J.Z."/>
            <person name="Mosher R.A."/>
            <person name="Mueller C.A."/>
            <person name="Pfiffner J."/>
            <person name="Priest M."/>
            <person name="Russ C."/>
            <person name="Smialowska A."/>
            <person name="Swoboda P."/>
            <person name="Sykes S.M."/>
            <person name="Vaughn M."/>
            <person name="Vengrova S."/>
            <person name="Yoder R."/>
            <person name="Zeng Q."/>
            <person name="Allshire R."/>
            <person name="Baulcombe D."/>
            <person name="Birren B.W."/>
            <person name="Brown W."/>
            <person name="Ekwall K."/>
            <person name="Kellis M."/>
            <person name="Leatherwood J."/>
            <person name="Levin H."/>
            <person name="Margalit H."/>
            <person name="Martienssen R."/>
            <person name="Nieduszynski C.A."/>
            <person name="Spatafora J.W."/>
            <person name="Friedman N."/>
            <person name="Dalgaard J.Z."/>
            <person name="Baumann P."/>
            <person name="Niki H."/>
            <person name="Regev A."/>
            <person name="Nusbaum C."/>
        </authorList>
    </citation>
    <scope>NUCLEOTIDE SEQUENCE [LARGE SCALE GENOMIC DNA]</scope>
    <source>
        <strain evidence="8">OY26 / ATCC MYA-4695 / CBS 11777 / NBRC 106824 / NRRL Y48691</strain>
    </source>
</reference>
<evidence type="ECO:0000256" key="1">
    <source>
        <dbReference type="ARBA" id="ARBA00004123"/>
    </source>
</evidence>
<dbReference type="GO" id="GO:0030892">
    <property type="term" value="C:mitotic cohesin complex"/>
    <property type="evidence" value="ECO:0007669"/>
    <property type="project" value="EnsemblFungi"/>
</dbReference>
<dbReference type="InterPro" id="IPR036390">
    <property type="entry name" value="WH_DNA-bd_sf"/>
</dbReference>
<dbReference type="Pfam" id="PF04825">
    <property type="entry name" value="Rad21_Rec8_N"/>
    <property type="match status" value="1"/>
</dbReference>
<dbReference type="AlphaFoldDB" id="S9W0X5"/>
<dbReference type="GO" id="GO:0000070">
    <property type="term" value="P:mitotic sister chromatid segregation"/>
    <property type="evidence" value="ECO:0007669"/>
    <property type="project" value="EnsemblFungi"/>
</dbReference>
<dbReference type="GO" id="GO:0033553">
    <property type="term" value="C:rDNA heterochromatin"/>
    <property type="evidence" value="ECO:0007669"/>
    <property type="project" value="EnsemblFungi"/>
</dbReference>
<gene>
    <name evidence="7" type="ORF">SPOG_00504</name>
</gene>
<comment type="similarity">
    <text evidence="2">Belongs to the rad21 family.</text>
</comment>
<dbReference type="GO" id="GO:0005721">
    <property type="term" value="C:pericentric heterochromatin"/>
    <property type="evidence" value="ECO:0007669"/>
    <property type="project" value="EnsemblFungi"/>
</dbReference>
<dbReference type="SUPFAM" id="SSF46785">
    <property type="entry name" value="Winged helix' DNA-binding domain"/>
    <property type="match status" value="1"/>
</dbReference>
<dbReference type="CDD" id="cd21788">
    <property type="entry name" value="Rad21_Rec8_M_SpRad21p-like"/>
    <property type="match status" value="1"/>
</dbReference>
<proteinExistence type="inferred from homology"/>
<dbReference type="GO" id="GO:0140588">
    <property type="term" value="P:chromatin looping"/>
    <property type="evidence" value="ECO:0007669"/>
    <property type="project" value="EnsemblFungi"/>
</dbReference>
<dbReference type="OMA" id="VMLDDNE"/>
<feature type="compositionally biased region" description="Basic and acidic residues" evidence="4">
    <location>
        <begin position="439"/>
        <end position="448"/>
    </location>
</feature>
<dbReference type="PANTHER" id="PTHR12585:SF69">
    <property type="entry name" value="FI11703P"/>
    <property type="match status" value="1"/>
</dbReference>
<dbReference type="GeneID" id="25034836"/>
<dbReference type="eggNOG" id="KOG1213">
    <property type="taxonomic scope" value="Eukaryota"/>
</dbReference>
<organism evidence="7 8">
    <name type="scientific">Schizosaccharomyces cryophilus (strain OY26 / ATCC MYA-4695 / CBS 11777 / NBRC 106824 / NRRL Y48691)</name>
    <name type="common">Fission yeast</name>
    <dbReference type="NCBI Taxonomy" id="653667"/>
    <lineage>
        <taxon>Eukaryota</taxon>
        <taxon>Fungi</taxon>
        <taxon>Dikarya</taxon>
        <taxon>Ascomycota</taxon>
        <taxon>Taphrinomycotina</taxon>
        <taxon>Schizosaccharomycetes</taxon>
        <taxon>Schizosaccharomycetales</taxon>
        <taxon>Schizosaccharomycetaceae</taxon>
        <taxon>Schizosaccharomyces</taxon>
    </lineage>
</organism>
<dbReference type="GO" id="GO:0003682">
    <property type="term" value="F:chromatin binding"/>
    <property type="evidence" value="ECO:0007669"/>
    <property type="project" value="TreeGrafter"/>
</dbReference>
<feature type="region of interest" description="Disordered" evidence="4">
    <location>
        <begin position="491"/>
        <end position="510"/>
    </location>
</feature>
<dbReference type="Proteomes" id="UP000015464">
    <property type="component" value="Unassembled WGS sequence"/>
</dbReference>
<dbReference type="Pfam" id="PF04824">
    <property type="entry name" value="Rad21_Rec8"/>
    <property type="match status" value="1"/>
</dbReference>
<protein>
    <submittedName>
        <fullName evidence="7">Mitotic cohesin complex</fullName>
    </submittedName>
</protein>
<feature type="region of interest" description="Disordered" evidence="4">
    <location>
        <begin position="151"/>
        <end position="187"/>
    </location>
</feature>
<evidence type="ECO:0000256" key="4">
    <source>
        <dbReference type="SAM" id="MobiDB-lite"/>
    </source>
</evidence>
<feature type="region of interest" description="Disordered" evidence="4">
    <location>
        <begin position="424"/>
        <end position="478"/>
    </location>
</feature>
<feature type="compositionally biased region" description="Low complexity" evidence="4">
    <location>
        <begin position="154"/>
        <end position="171"/>
    </location>
</feature>
<evidence type="ECO:0000313" key="8">
    <source>
        <dbReference type="Proteomes" id="UP000015464"/>
    </source>
</evidence>
<feature type="domain" description="Rad21/Rec8-like protein C-terminal eukaryotic" evidence="5">
    <location>
        <begin position="560"/>
        <end position="613"/>
    </location>
</feature>
<dbReference type="STRING" id="653667.S9W0X5"/>
<evidence type="ECO:0000256" key="3">
    <source>
        <dbReference type="ARBA" id="ARBA00023242"/>
    </source>
</evidence>
<dbReference type="RefSeq" id="XP_013023467.1">
    <property type="nucleotide sequence ID" value="XM_013168013.1"/>
</dbReference>
<dbReference type="GO" id="GO:0099115">
    <property type="term" value="C:chromosome, subtelomeric region"/>
    <property type="evidence" value="ECO:0007669"/>
    <property type="project" value="EnsemblFungi"/>
</dbReference>
<dbReference type="GO" id="GO:0003690">
    <property type="term" value="F:double-stranded DNA binding"/>
    <property type="evidence" value="ECO:0007669"/>
    <property type="project" value="EnsemblFungi"/>
</dbReference>
<feature type="domain" description="Rad21/Rec8-like protein N-terminal" evidence="6">
    <location>
        <begin position="1"/>
        <end position="101"/>
    </location>
</feature>
<dbReference type="InterPro" id="IPR006910">
    <property type="entry name" value="Rad21_Rec8_N"/>
</dbReference>
<keyword evidence="3" id="KW-0539">Nucleus</keyword>
<evidence type="ECO:0000259" key="6">
    <source>
        <dbReference type="Pfam" id="PF04825"/>
    </source>
</evidence>
<dbReference type="InterPro" id="IPR006909">
    <property type="entry name" value="Rad21/Rec8_C_eu"/>
</dbReference>
<evidence type="ECO:0000313" key="7">
    <source>
        <dbReference type="EMBL" id="EPY52084.1"/>
    </source>
</evidence>
<dbReference type="GO" id="GO:1990342">
    <property type="term" value="C:heterochromatin island"/>
    <property type="evidence" value="ECO:0007669"/>
    <property type="project" value="EnsemblFungi"/>
</dbReference>